<name>A0A564YYA0_HYMDI</name>
<protein>
    <submittedName>
        <fullName evidence="2">Uncharacterized protein</fullName>
    </submittedName>
</protein>
<reference evidence="2 3" key="1">
    <citation type="submission" date="2019-07" db="EMBL/GenBank/DDBJ databases">
        <authorList>
            <person name="Jastrzebski P J."/>
            <person name="Paukszto L."/>
            <person name="Jastrzebski P J."/>
        </authorList>
    </citation>
    <scope>NUCLEOTIDE SEQUENCE [LARGE SCALE GENOMIC DNA]</scope>
    <source>
        <strain evidence="2 3">WMS-il1</strain>
    </source>
</reference>
<gene>
    <name evidence="2" type="ORF">WMSIL1_LOCUS10756</name>
</gene>
<evidence type="ECO:0000313" key="2">
    <source>
        <dbReference type="EMBL" id="VUZ52212.1"/>
    </source>
</evidence>
<keyword evidence="1" id="KW-0472">Membrane</keyword>
<dbReference type="AlphaFoldDB" id="A0A564YYA0"/>
<sequence length="74" mass="8370">MRKRVSLFTVSSLTKLEITRVGLFISSTMANIMFICCVAMNCKFKPTAFCCSKDVLDCPALLSMVIWENESTFF</sequence>
<proteinExistence type="predicted"/>
<keyword evidence="3" id="KW-1185">Reference proteome</keyword>
<feature type="transmembrane region" description="Helical" evidence="1">
    <location>
        <begin position="21"/>
        <end position="41"/>
    </location>
</feature>
<accession>A0A564YYA0</accession>
<keyword evidence="1" id="KW-0812">Transmembrane</keyword>
<dbReference type="Proteomes" id="UP000321570">
    <property type="component" value="Unassembled WGS sequence"/>
</dbReference>
<evidence type="ECO:0000313" key="3">
    <source>
        <dbReference type="Proteomes" id="UP000321570"/>
    </source>
</evidence>
<dbReference type="EMBL" id="CABIJS010000477">
    <property type="protein sequence ID" value="VUZ52212.1"/>
    <property type="molecule type" value="Genomic_DNA"/>
</dbReference>
<keyword evidence="1" id="KW-1133">Transmembrane helix</keyword>
<organism evidence="2 3">
    <name type="scientific">Hymenolepis diminuta</name>
    <name type="common">Rat tapeworm</name>
    <dbReference type="NCBI Taxonomy" id="6216"/>
    <lineage>
        <taxon>Eukaryota</taxon>
        <taxon>Metazoa</taxon>
        <taxon>Spiralia</taxon>
        <taxon>Lophotrochozoa</taxon>
        <taxon>Platyhelminthes</taxon>
        <taxon>Cestoda</taxon>
        <taxon>Eucestoda</taxon>
        <taxon>Cyclophyllidea</taxon>
        <taxon>Hymenolepididae</taxon>
        <taxon>Hymenolepis</taxon>
    </lineage>
</organism>
<evidence type="ECO:0000256" key="1">
    <source>
        <dbReference type="SAM" id="Phobius"/>
    </source>
</evidence>